<dbReference type="EMBL" id="JAFELM010000029">
    <property type="protein sequence ID" value="MBM6618076.1"/>
    <property type="molecule type" value="Genomic_DNA"/>
</dbReference>
<proteinExistence type="predicted"/>
<name>A0ABS2DI57_9BACI</name>
<sequence>MSKKLLLYSCIVIFIIAIWLMYLQITDDTYEGMSIIPEQHNDIPLFKGLKPTSHQYVMKGNHWEDIYEFYMGKLPSLGWKVEYEQSALDDTDICLLEIPL</sequence>
<comment type="caution">
    <text evidence="2">The sequence shown here is derived from an EMBL/GenBank/DDBJ whole genome shotgun (WGS) entry which is preliminary data.</text>
</comment>
<keyword evidence="3" id="KW-1185">Reference proteome</keyword>
<keyword evidence="1" id="KW-0812">Transmembrane</keyword>
<gene>
    <name evidence="2" type="ORF">JR050_10445</name>
</gene>
<dbReference type="Proteomes" id="UP001518925">
    <property type="component" value="Unassembled WGS sequence"/>
</dbReference>
<protein>
    <submittedName>
        <fullName evidence="2">Uncharacterized protein</fullName>
    </submittedName>
</protein>
<dbReference type="RefSeq" id="WP_204203444.1">
    <property type="nucleotide sequence ID" value="NZ_JAFELM010000029.1"/>
</dbReference>
<evidence type="ECO:0000313" key="2">
    <source>
        <dbReference type="EMBL" id="MBM6618076.1"/>
    </source>
</evidence>
<accession>A0ABS2DI57</accession>
<keyword evidence="1" id="KW-1133">Transmembrane helix</keyword>
<evidence type="ECO:0000256" key="1">
    <source>
        <dbReference type="SAM" id="Phobius"/>
    </source>
</evidence>
<feature type="transmembrane region" description="Helical" evidence="1">
    <location>
        <begin position="6"/>
        <end position="25"/>
    </location>
</feature>
<organism evidence="2 3">
    <name type="scientific">Bacillus suaedaesalsae</name>
    <dbReference type="NCBI Taxonomy" id="2810349"/>
    <lineage>
        <taxon>Bacteria</taxon>
        <taxon>Bacillati</taxon>
        <taxon>Bacillota</taxon>
        <taxon>Bacilli</taxon>
        <taxon>Bacillales</taxon>
        <taxon>Bacillaceae</taxon>
        <taxon>Bacillus</taxon>
    </lineage>
</organism>
<keyword evidence="1" id="KW-0472">Membrane</keyword>
<evidence type="ECO:0000313" key="3">
    <source>
        <dbReference type="Proteomes" id="UP001518925"/>
    </source>
</evidence>
<reference evidence="2 3" key="1">
    <citation type="submission" date="2021-02" db="EMBL/GenBank/DDBJ databases">
        <title>Bacillus sp. RD4P76, an endophyte from a halophyte.</title>
        <authorList>
            <person name="Sun J.-Q."/>
        </authorList>
    </citation>
    <scope>NUCLEOTIDE SEQUENCE [LARGE SCALE GENOMIC DNA]</scope>
    <source>
        <strain evidence="2 3">RD4P76</strain>
    </source>
</reference>